<name>A0A363NVW7_9SPHI</name>
<evidence type="ECO:0000313" key="6">
    <source>
        <dbReference type="Proteomes" id="UP000250831"/>
    </source>
</evidence>
<sequence>MRKVYIGPYNCISSLGYTLEDTWSAVVEGKSGITLQEPIGEIPNTYAAIIARDELDSYFTAQLQDIKLSTPFSFTKLEKLMISALLPIVRNLDITTETELIISTTKGNIDQCDDKDKNGAAASLPALAQRIAYLFGFKRSPIVISNACVSGLQAISTAKRLIQMDYCKDAVIVAADLVSEFVLSGFRSFQALSDGICRPYDEDRKGLNLGEAAAALYISKQPIPDQKQQFYVAGEASINDANHISGPSRTGEGLKCSIERALAEAAILPEAVDFICAHGTATVYNDEMEAIALHRTKLADKPINSLKGYFGHTLGTAGLIESILSLESLRNNILLPSLGYQKQGTSLPLAVITERIHKPLSRFLKTASGFAGTNTAILFEKEII</sequence>
<evidence type="ECO:0000256" key="2">
    <source>
        <dbReference type="ARBA" id="ARBA00022679"/>
    </source>
</evidence>
<dbReference type="InterPro" id="IPR014030">
    <property type="entry name" value="Ketoacyl_synth_N"/>
</dbReference>
<dbReference type="Pfam" id="PF00109">
    <property type="entry name" value="ketoacyl-synt"/>
    <property type="match status" value="1"/>
</dbReference>
<comment type="similarity">
    <text evidence="1 3">Belongs to the thiolase-like superfamily. Beta-ketoacyl-ACP synthases family.</text>
</comment>
<dbReference type="EMBL" id="QCXX01000002">
    <property type="protein sequence ID" value="PUV24873.1"/>
    <property type="molecule type" value="Genomic_DNA"/>
</dbReference>
<keyword evidence="6" id="KW-1185">Reference proteome</keyword>
<dbReference type="RefSeq" id="WP_108633209.1">
    <property type="nucleotide sequence ID" value="NZ_QCXX01000002.1"/>
</dbReference>
<dbReference type="AlphaFoldDB" id="A0A363NVW7"/>
<protein>
    <submittedName>
        <fullName evidence="5">Beta-ketoacyl synthase</fullName>
    </submittedName>
</protein>
<dbReference type="PROSITE" id="PS52004">
    <property type="entry name" value="KS3_2"/>
    <property type="match status" value="1"/>
</dbReference>
<gene>
    <name evidence="5" type="ORF">DCO56_07905</name>
</gene>
<organism evidence="5 6">
    <name type="scientific">Sphingobacterium athyrii</name>
    <dbReference type="NCBI Taxonomy" id="2152717"/>
    <lineage>
        <taxon>Bacteria</taxon>
        <taxon>Pseudomonadati</taxon>
        <taxon>Bacteroidota</taxon>
        <taxon>Sphingobacteriia</taxon>
        <taxon>Sphingobacteriales</taxon>
        <taxon>Sphingobacteriaceae</taxon>
        <taxon>Sphingobacterium</taxon>
    </lineage>
</organism>
<comment type="caution">
    <text evidence="5">The sequence shown here is derived from an EMBL/GenBank/DDBJ whole genome shotgun (WGS) entry which is preliminary data.</text>
</comment>
<feature type="domain" description="Ketosynthase family 3 (KS3)" evidence="4">
    <location>
        <begin position="1"/>
        <end position="381"/>
    </location>
</feature>
<dbReference type="InterPro" id="IPR000794">
    <property type="entry name" value="Beta-ketoacyl_synthase"/>
</dbReference>
<keyword evidence="2 3" id="KW-0808">Transferase</keyword>
<dbReference type="Pfam" id="PF02801">
    <property type="entry name" value="Ketoacyl-synt_C"/>
    <property type="match status" value="1"/>
</dbReference>
<dbReference type="PANTHER" id="PTHR11712">
    <property type="entry name" value="POLYKETIDE SYNTHASE-RELATED"/>
    <property type="match status" value="1"/>
</dbReference>
<dbReference type="SUPFAM" id="SSF53901">
    <property type="entry name" value="Thiolase-like"/>
    <property type="match status" value="1"/>
</dbReference>
<accession>A0A363NVW7</accession>
<evidence type="ECO:0000256" key="1">
    <source>
        <dbReference type="ARBA" id="ARBA00008467"/>
    </source>
</evidence>
<dbReference type="Proteomes" id="UP000250831">
    <property type="component" value="Unassembled WGS sequence"/>
</dbReference>
<dbReference type="Gene3D" id="3.40.47.10">
    <property type="match status" value="1"/>
</dbReference>
<evidence type="ECO:0000313" key="5">
    <source>
        <dbReference type="EMBL" id="PUV24873.1"/>
    </source>
</evidence>
<dbReference type="InterPro" id="IPR016039">
    <property type="entry name" value="Thiolase-like"/>
</dbReference>
<dbReference type="SMART" id="SM00825">
    <property type="entry name" value="PKS_KS"/>
    <property type="match status" value="1"/>
</dbReference>
<dbReference type="GO" id="GO:0004315">
    <property type="term" value="F:3-oxoacyl-[acyl-carrier-protein] synthase activity"/>
    <property type="evidence" value="ECO:0007669"/>
    <property type="project" value="TreeGrafter"/>
</dbReference>
<reference evidence="5 6" key="1">
    <citation type="submission" date="2018-04" db="EMBL/GenBank/DDBJ databases">
        <title>Sphingobacterium sp. M46 Genome.</title>
        <authorList>
            <person name="Cheng J."/>
            <person name="Li Y."/>
        </authorList>
    </citation>
    <scope>NUCLEOTIDE SEQUENCE [LARGE SCALE GENOMIC DNA]</scope>
    <source>
        <strain evidence="5 6">M46</strain>
    </source>
</reference>
<dbReference type="InterPro" id="IPR020841">
    <property type="entry name" value="PKS_Beta-ketoAc_synthase_dom"/>
</dbReference>
<dbReference type="GO" id="GO:0006633">
    <property type="term" value="P:fatty acid biosynthetic process"/>
    <property type="evidence" value="ECO:0007669"/>
    <property type="project" value="TreeGrafter"/>
</dbReference>
<dbReference type="InterPro" id="IPR014031">
    <property type="entry name" value="Ketoacyl_synth_C"/>
</dbReference>
<evidence type="ECO:0000256" key="3">
    <source>
        <dbReference type="RuleBase" id="RU003694"/>
    </source>
</evidence>
<evidence type="ECO:0000259" key="4">
    <source>
        <dbReference type="PROSITE" id="PS52004"/>
    </source>
</evidence>
<dbReference type="GO" id="GO:0005829">
    <property type="term" value="C:cytosol"/>
    <property type="evidence" value="ECO:0007669"/>
    <property type="project" value="TreeGrafter"/>
</dbReference>
<dbReference type="OrthoDB" id="9808669at2"/>
<proteinExistence type="inferred from homology"/>
<dbReference type="PANTHER" id="PTHR11712:SF320">
    <property type="entry name" value="BETA-KETOACYL SYNTHASE"/>
    <property type="match status" value="1"/>
</dbReference>